<feature type="compositionally biased region" description="Gly residues" evidence="1">
    <location>
        <begin position="183"/>
        <end position="192"/>
    </location>
</feature>
<dbReference type="Proteomes" id="UP000734854">
    <property type="component" value="Unassembled WGS sequence"/>
</dbReference>
<feature type="compositionally biased region" description="Basic residues" evidence="1">
    <location>
        <begin position="236"/>
        <end position="248"/>
    </location>
</feature>
<gene>
    <name evidence="2" type="ORF">ZIOFF_052600</name>
</gene>
<feature type="compositionally biased region" description="Acidic residues" evidence="1">
    <location>
        <begin position="159"/>
        <end position="172"/>
    </location>
</feature>
<name>A0A8J5FNU9_ZINOF</name>
<protein>
    <submittedName>
        <fullName evidence="2">Uncharacterized protein</fullName>
    </submittedName>
</protein>
<keyword evidence="3" id="KW-1185">Reference proteome</keyword>
<dbReference type="EMBL" id="JACMSC010000014">
    <property type="protein sequence ID" value="KAG6491263.1"/>
    <property type="molecule type" value="Genomic_DNA"/>
</dbReference>
<evidence type="ECO:0000313" key="3">
    <source>
        <dbReference type="Proteomes" id="UP000734854"/>
    </source>
</evidence>
<accession>A0A8J5FNU9</accession>
<organism evidence="2 3">
    <name type="scientific">Zingiber officinale</name>
    <name type="common">Ginger</name>
    <name type="synonym">Amomum zingiber</name>
    <dbReference type="NCBI Taxonomy" id="94328"/>
    <lineage>
        <taxon>Eukaryota</taxon>
        <taxon>Viridiplantae</taxon>
        <taxon>Streptophyta</taxon>
        <taxon>Embryophyta</taxon>
        <taxon>Tracheophyta</taxon>
        <taxon>Spermatophyta</taxon>
        <taxon>Magnoliopsida</taxon>
        <taxon>Liliopsida</taxon>
        <taxon>Zingiberales</taxon>
        <taxon>Zingiberaceae</taxon>
        <taxon>Zingiber</taxon>
    </lineage>
</organism>
<sequence length="413" mass="45757">MELFRFEDLAANVLPRSGPPLAPPRMSLVYRMGPTEADYVDLLVFHTSQARRAHWARKGYVSVRARRGPLASPYGRRKRAIRIDHFDVAVAIQPLGRPGLSCETMVLVGDTRLLRELRENFNPRSRFRVSLLFLVTFEHIPMAFEEASSYRMSRLSLESEGDDADVEPSSEDEGSRSAPKSAVGGGGGGMRSGGSSKEEDEGSGTGVASMPGTPIRGLPGQDWVKEYASETEARGGGRRRRHGRRRRERRLERAWQLKKSHAAAEDGSAAECRVVVRPRCGSGRMRMDMEEVRACRDLGIGLPADWKFEIPETFSDLTADTSSGGNSPVSWRISSPGTDPINISTDFFPFLHNSRLLHDYSPIFELFEHFVEQSVIKNAMAFFLLRRRRSQGREGAAEGLGSSGGSHFGVASE</sequence>
<feature type="compositionally biased region" description="Basic and acidic residues" evidence="1">
    <location>
        <begin position="223"/>
        <end position="235"/>
    </location>
</feature>
<evidence type="ECO:0000256" key="1">
    <source>
        <dbReference type="SAM" id="MobiDB-lite"/>
    </source>
</evidence>
<feature type="region of interest" description="Disordered" evidence="1">
    <location>
        <begin position="155"/>
        <end position="249"/>
    </location>
</feature>
<reference evidence="2 3" key="1">
    <citation type="submission" date="2020-08" db="EMBL/GenBank/DDBJ databases">
        <title>Plant Genome Project.</title>
        <authorList>
            <person name="Zhang R.-G."/>
        </authorList>
    </citation>
    <scope>NUCLEOTIDE SEQUENCE [LARGE SCALE GENOMIC DNA]</scope>
    <source>
        <tissue evidence="2">Rhizome</tissue>
    </source>
</reference>
<evidence type="ECO:0000313" key="2">
    <source>
        <dbReference type="EMBL" id="KAG6491263.1"/>
    </source>
</evidence>
<comment type="caution">
    <text evidence="2">The sequence shown here is derived from an EMBL/GenBank/DDBJ whole genome shotgun (WGS) entry which is preliminary data.</text>
</comment>
<dbReference type="AlphaFoldDB" id="A0A8J5FNU9"/>
<proteinExistence type="predicted"/>